<dbReference type="InterPro" id="IPR036396">
    <property type="entry name" value="Cyt_P450_sf"/>
</dbReference>
<dbReference type="Gene3D" id="1.10.630.10">
    <property type="entry name" value="Cytochrome P450"/>
    <property type="match status" value="1"/>
</dbReference>
<comment type="cofactor">
    <cofactor evidence="3">
        <name>heme</name>
        <dbReference type="ChEBI" id="CHEBI:30413"/>
    </cofactor>
</comment>
<dbReference type="SUPFAM" id="SSF48264">
    <property type="entry name" value="Cytochrome P450"/>
    <property type="match status" value="1"/>
</dbReference>
<dbReference type="GO" id="GO:0005506">
    <property type="term" value="F:iron ion binding"/>
    <property type="evidence" value="ECO:0007669"/>
    <property type="project" value="InterPro"/>
</dbReference>
<dbReference type="OrthoDB" id="1470350at2759"/>
<keyword evidence="1 3" id="KW-0479">Metal-binding</keyword>
<feature type="non-terminal residue" evidence="5">
    <location>
        <position position="368"/>
    </location>
</feature>
<evidence type="ECO:0000313" key="6">
    <source>
        <dbReference type="Proteomes" id="UP000789405"/>
    </source>
</evidence>
<dbReference type="GO" id="GO:0004497">
    <property type="term" value="F:monooxygenase activity"/>
    <property type="evidence" value="ECO:0007669"/>
    <property type="project" value="UniProtKB-KW"/>
</dbReference>
<keyword evidence="4" id="KW-0503">Monooxygenase</keyword>
<keyword evidence="4" id="KW-0560">Oxidoreductase</keyword>
<feature type="non-terminal residue" evidence="5">
    <location>
        <position position="1"/>
    </location>
</feature>
<name>A0A9N9JLV3_9GLOM</name>
<dbReference type="PANTHER" id="PTHR24301">
    <property type="entry name" value="THROMBOXANE-A SYNTHASE"/>
    <property type="match status" value="1"/>
</dbReference>
<protein>
    <submittedName>
        <fullName evidence="5">1546_t:CDS:1</fullName>
    </submittedName>
</protein>
<gene>
    <name evidence="5" type="ORF">DERYTH_LOCUS20828</name>
</gene>
<evidence type="ECO:0000256" key="4">
    <source>
        <dbReference type="RuleBase" id="RU000461"/>
    </source>
</evidence>
<dbReference type="InterPro" id="IPR002401">
    <property type="entry name" value="Cyt_P450_E_grp-I"/>
</dbReference>
<evidence type="ECO:0000256" key="3">
    <source>
        <dbReference type="PIRSR" id="PIRSR602401-1"/>
    </source>
</evidence>
<dbReference type="AlphaFoldDB" id="A0A9N9JLV3"/>
<dbReference type="PROSITE" id="PS00086">
    <property type="entry name" value="CYTOCHROME_P450"/>
    <property type="match status" value="1"/>
</dbReference>
<dbReference type="Pfam" id="PF00067">
    <property type="entry name" value="p450"/>
    <property type="match status" value="1"/>
</dbReference>
<proteinExistence type="inferred from homology"/>
<organism evidence="5 6">
    <name type="scientific">Dentiscutata erythropus</name>
    <dbReference type="NCBI Taxonomy" id="1348616"/>
    <lineage>
        <taxon>Eukaryota</taxon>
        <taxon>Fungi</taxon>
        <taxon>Fungi incertae sedis</taxon>
        <taxon>Mucoromycota</taxon>
        <taxon>Glomeromycotina</taxon>
        <taxon>Glomeromycetes</taxon>
        <taxon>Diversisporales</taxon>
        <taxon>Gigasporaceae</taxon>
        <taxon>Dentiscutata</taxon>
    </lineage>
</organism>
<reference evidence="5" key="1">
    <citation type="submission" date="2021-06" db="EMBL/GenBank/DDBJ databases">
        <authorList>
            <person name="Kallberg Y."/>
            <person name="Tangrot J."/>
            <person name="Rosling A."/>
        </authorList>
    </citation>
    <scope>NUCLEOTIDE SEQUENCE</scope>
    <source>
        <strain evidence="5">MA453B</strain>
    </source>
</reference>
<evidence type="ECO:0000256" key="2">
    <source>
        <dbReference type="ARBA" id="ARBA00023004"/>
    </source>
</evidence>
<dbReference type="InterPro" id="IPR001128">
    <property type="entry name" value="Cyt_P450"/>
</dbReference>
<keyword evidence="3 4" id="KW-0349">Heme</keyword>
<dbReference type="InterPro" id="IPR017972">
    <property type="entry name" value="Cyt_P450_CS"/>
</dbReference>
<dbReference type="CDD" id="cd00302">
    <property type="entry name" value="cytochrome_P450"/>
    <property type="match status" value="1"/>
</dbReference>
<keyword evidence="6" id="KW-1185">Reference proteome</keyword>
<evidence type="ECO:0000313" key="5">
    <source>
        <dbReference type="EMBL" id="CAG8788083.1"/>
    </source>
</evidence>
<dbReference type="EMBL" id="CAJVPY010025340">
    <property type="protein sequence ID" value="CAG8788083.1"/>
    <property type="molecule type" value="Genomic_DNA"/>
</dbReference>
<comment type="similarity">
    <text evidence="4">Belongs to the cytochrome P450 family.</text>
</comment>
<dbReference type="GO" id="GO:0016705">
    <property type="term" value="F:oxidoreductase activity, acting on paired donors, with incorporation or reduction of molecular oxygen"/>
    <property type="evidence" value="ECO:0007669"/>
    <property type="project" value="InterPro"/>
</dbReference>
<evidence type="ECO:0000256" key="1">
    <source>
        <dbReference type="ARBA" id="ARBA00022723"/>
    </source>
</evidence>
<accession>A0A9N9JLV3</accession>
<dbReference type="PANTHER" id="PTHR24301:SF2">
    <property type="entry name" value="THROMBOXANE-A SYNTHASE"/>
    <property type="match status" value="1"/>
</dbReference>
<dbReference type="Proteomes" id="UP000789405">
    <property type="component" value="Unassembled WGS sequence"/>
</dbReference>
<dbReference type="PRINTS" id="PR00463">
    <property type="entry name" value="EP450I"/>
</dbReference>
<sequence length="368" mass="42070">PIPIPILGTIHIIGKNPLTWYQKNVKKAGTIWEFYIGPPNFLRGFVFSVQKLFKEYEDKWKLSIKDGVETDISMWIKFFTMDIAIIQITKRPTCSLVSFDTSNEIVPSEEEKKSLELANAANSFLQSLTLTIKQEFKEGAVPSSDLLDSLLMAHTLQNPEYNDDSDNLAPITVYEVNAVLWDVLLGGIGSTKDVFAFMAYNVAKNPKILNKIRKEIDEVFGSNLNDYFSIEKLINCRYIEAVVKESMRYIVPAPFTIKISGTEENIAGYNWPSGTRFWIDHQNISNNPDYWNDHANFNPDRFLNENHISNSFTLFGGGIRVCPGKNLAMNWLKTLTVLFYSKYNVKLVKEDENIKYHFTGANVPYDLK</sequence>
<keyword evidence="2 3" id="KW-0408">Iron</keyword>
<feature type="binding site" description="axial binding residue" evidence="3">
    <location>
        <position position="322"/>
    </location>
    <ligand>
        <name>heme</name>
        <dbReference type="ChEBI" id="CHEBI:30413"/>
    </ligand>
    <ligandPart>
        <name>Fe</name>
        <dbReference type="ChEBI" id="CHEBI:18248"/>
    </ligandPart>
</feature>
<dbReference type="GO" id="GO:0020037">
    <property type="term" value="F:heme binding"/>
    <property type="evidence" value="ECO:0007669"/>
    <property type="project" value="InterPro"/>
</dbReference>
<dbReference type="PRINTS" id="PR00385">
    <property type="entry name" value="P450"/>
</dbReference>
<comment type="caution">
    <text evidence="5">The sequence shown here is derived from an EMBL/GenBank/DDBJ whole genome shotgun (WGS) entry which is preliminary data.</text>
</comment>